<dbReference type="CDD" id="cd03258">
    <property type="entry name" value="ABC_MetN_methionine_transporter"/>
    <property type="match status" value="1"/>
</dbReference>
<organism evidence="9 10">
    <name type="scientific">Fodinisporobacter ferrooxydans</name>
    <dbReference type="NCBI Taxonomy" id="2901836"/>
    <lineage>
        <taxon>Bacteria</taxon>
        <taxon>Bacillati</taxon>
        <taxon>Bacillota</taxon>
        <taxon>Bacilli</taxon>
        <taxon>Bacillales</taxon>
        <taxon>Alicyclobacillaceae</taxon>
        <taxon>Fodinisporobacter</taxon>
    </lineage>
</organism>
<dbReference type="Gene3D" id="3.30.70.260">
    <property type="match status" value="1"/>
</dbReference>
<dbReference type="Gene3D" id="3.40.50.300">
    <property type="entry name" value="P-loop containing nucleotide triphosphate hydrolases"/>
    <property type="match status" value="1"/>
</dbReference>
<proteinExistence type="predicted"/>
<evidence type="ECO:0000256" key="5">
    <source>
        <dbReference type="ARBA" id="ARBA00022967"/>
    </source>
</evidence>
<dbReference type="InterPro" id="IPR027417">
    <property type="entry name" value="P-loop_NTPase"/>
</dbReference>
<accession>A0ABY4CR11</accession>
<dbReference type="Pfam" id="PF00005">
    <property type="entry name" value="ABC_tran"/>
    <property type="match status" value="1"/>
</dbReference>
<dbReference type="Proteomes" id="UP000830167">
    <property type="component" value="Chromosome"/>
</dbReference>
<dbReference type="SUPFAM" id="SSF55021">
    <property type="entry name" value="ACT-like"/>
    <property type="match status" value="1"/>
</dbReference>
<evidence type="ECO:0000256" key="3">
    <source>
        <dbReference type="ARBA" id="ARBA00022741"/>
    </source>
</evidence>
<keyword evidence="2" id="KW-1003">Cell membrane</keyword>
<dbReference type="InterPro" id="IPR003439">
    <property type="entry name" value="ABC_transporter-like_ATP-bd"/>
</dbReference>
<reference evidence="9" key="1">
    <citation type="submission" date="2021-12" db="EMBL/GenBank/DDBJ databases">
        <title>Alicyclobacillaceae gen. nov., sp. nov., isolated from chalcocite enrichment system.</title>
        <authorList>
            <person name="Jiang Z."/>
        </authorList>
    </citation>
    <scope>NUCLEOTIDE SEQUENCE</scope>
    <source>
        <strain evidence="9">MYW30-H2</strain>
    </source>
</reference>
<dbReference type="PROSITE" id="PS50893">
    <property type="entry name" value="ABC_TRANSPORTER_2"/>
    <property type="match status" value="1"/>
</dbReference>
<dbReference type="Pfam" id="PF09383">
    <property type="entry name" value="NIL"/>
    <property type="match status" value="1"/>
</dbReference>
<dbReference type="InterPro" id="IPR017871">
    <property type="entry name" value="ABC_transporter-like_CS"/>
</dbReference>
<dbReference type="SUPFAM" id="SSF52540">
    <property type="entry name" value="P-loop containing nucleoside triphosphate hydrolases"/>
    <property type="match status" value="1"/>
</dbReference>
<evidence type="ECO:0000313" key="10">
    <source>
        <dbReference type="Proteomes" id="UP000830167"/>
    </source>
</evidence>
<dbReference type="InterPro" id="IPR045865">
    <property type="entry name" value="ACT-like_dom_sf"/>
</dbReference>
<evidence type="ECO:0000256" key="4">
    <source>
        <dbReference type="ARBA" id="ARBA00022840"/>
    </source>
</evidence>
<evidence type="ECO:0000256" key="6">
    <source>
        <dbReference type="ARBA" id="ARBA00022970"/>
    </source>
</evidence>
<keyword evidence="5" id="KW-1278">Translocase</keyword>
<dbReference type="PANTHER" id="PTHR43166">
    <property type="entry name" value="AMINO ACID IMPORT ATP-BINDING PROTEIN"/>
    <property type="match status" value="1"/>
</dbReference>
<evidence type="ECO:0000256" key="2">
    <source>
        <dbReference type="ARBA" id="ARBA00022475"/>
    </source>
</evidence>
<keyword evidence="1" id="KW-0813">Transport</keyword>
<dbReference type="RefSeq" id="WP_347439384.1">
    <property type="nucleotide sequence ID" value="NZ_CP089291.1"/>
</dbReference>
<dbReference type="GO" id="GO:0005524">
    <property type="term" value="F:ATP binding"/>
    <property type="evidence" value="ECO:0007669"/>
    <property type="project" value="UniProtKB-KW"/>
</dbReference>
<keyword evidence="10" id="KW-1185">Reference proteome</keyword>
<dbReference type="SMART" id="SM00382">
    <property type="entry name" value="AAA"/>
    <property type="match status" value="1"/>
</dbReference>
<keyword evidence="7" id="KW-0472">Membrane</keyword>
<dbReference type="InterPro" id="IPR003593">
    <property type="entry name" value="AAA+_ATPase"/>
</dbReference>
<protein>
    <submittedName>
        <fullName evidence="9">ATP-binding cassette domain-containing protein</fullName>
    </submittedName>
</protein>
<sequence length="340" mass="37871">MIKIEHVTKIYQAGKQQHTALKDVSLTVQKGEIFGIVGHSGAGKSTLLRCINFLETPDSGEVWIGDTQLSQLSKKQLQEKRREIGMIFQQFHLLSSKTVFENIAFPMRLSGAGKQKMEQRVRELADLVGITDHLQKYPGELSGGQKQRVGIARALALQPSVLLCDEATSALDPKTTQSILQLLSDINQSLGITIVLITHEMQVIRSICDRVAVIDNGIIVEQGNVNEVFLHPEHQVTKEFLEQVWDETGLSDFPIAEERQVLIRCSFFGDIAYEPILADILPRCKINFSILQGTLSHMKKRPFGRIAILLSGENDDIHAGIRQLQEKGIAVEVIQGCCKI</sequence>
<keyword evidence="4 9" id="KW-0067">ATP-binding</keyword>
<dbReference type="PROSITE" id="PS00211">
    <property type="entry name" value="ABC_TRANSPORTER_1"/>
    <property type="match status" value="1"/>
</dbReference>
<dbReference type="InterPro" id="IPR050086">
    <property type="entry name" value="MetN_ABC_transporter-like"/>
</dbReference>
<dbReference type="PANTHER" id="PTHR43166:SF30">
    <property type="entry name" value="METHIONINE IMPORT ATP-BINDING PROTEIN METN"/>
    <property type="match status" value="1"/>
</dbReference>
<dbReference type="EMBL" id="CP089291">
    <property type="protein sequence ID" value="UOF92714.1"/>
    <property type="molecule type" value="Genomic_DNA"/>
</dbReference>
<evidence type="ECO:0000256" key="7">
    <source>
        <dbReference type="ARBA" id="ARBA00023136"/>
    </source>
</evidence>
<evidence type="ECO:0000259" key="8">
    <source>
        <dbReference type="PROSITE" id="PS50893"/>
    </source>
</evidence>
<gene>
    <name evidence="9" type="ORF">LSG31_11425</name>
</gene>
<dbReference type="InterPro" id="IPR041701">
    <property type="entry name" value="MetN_ABC"/>
</dbReference>
<dbReference type="SMART" id="SM00930">
    <property type="entry name" value="NIL"/>
    <property type="match status" value="1"/>
</dbReference>
<keyword evidence="6" id="KW-0029">Amino-acid transport</keyword>
<keyword evidence="3" id="KW-0547">Nucleotide-binding</keyword>
<dbReference type="InterPro" id="IPR018449">
    <property type="entry name" value="NIL_domain"/>
</dbReference>
<evidence type="ECO:0000313" key="9">
    <source>
        <dbReference type="EMBL" id="UOF92714.1"/>
    </source>
</evidence>
<evidence type="ECO:0000256" key="1">
    <source>
        <dbReference type="ARBA" id="ARBA00022448"/>
    </source>
</evidence>
<feature type="domain" description="ABC transporter" evidence="8">
    <location>
        <begin position="2"/>
        <end position="241"/>
    </location>
</feature>
<name>A0ABY4CR11_9BACL</name>